<evidence type="ECO:0000256" key="1">
    <source>
        <dbReference type="ARBA" id="ARBA00004613"/>
    </source>
</evidence>
<evidence type="ECO:0000256" key="6">
    <source>
        <dbReference type="RuleBase" id="RU367044"/>
    </source>
</evidence>
<reference evidence="7 8" key="1">
    <citation type="journal article" date="2013" name="Proc. Natl. Acad. Sci. U.S.A.">
        <title>Fine-scale variation in meiotic recombination in Mimulus inferred from population shotgun sequencing.</title>
        <authorList>
            <person name="Hellsten U."/>
            <person name="Wright K.M."/>
            <person name="Jenkins J."/>
            <person name="Shu S."/>
            <person name="Yuan Y."/>
            <person name="Wessler S.R."/>
            <person name="Schmutz J."/>
            <person name="Willis J.H."/>
            <person name="Rokhsar D.S."/>
        </authorList>
    </citation>
    <scope>NUCLEOTIDE SEQUENCE [LARGE SCALE GENOMIC DNA]</scope>
    <source>
        <strain evidence="8">cv. DUN x IM62</strain>
    </source>
</reference>
<evidence type="ECO:0000313" key="8">
    <source>
        <dbReference type="Proteomes" id="UP000030748"/>
    </source>
</evidence>
<sequence>NIFLTTTYGCVLSKQYEVHVVNKMPLPRMKVHCASADNDLGYHYAEPDYDLNWKFCENITGSTLYFCTLRWRNKEVSFNAFTSHLKNDPCSKGICRFEARTNGIYFSGGASPTMTMLYFWKNHTGQFVL</sequence>
<dbReference type="EMBL" id="KI630443">
    <property type="protein sequence ID" value="EYU39660.1"/>
    <property type="molecule type" value="Genomic_DNA"/>
</dbReference>
<evidence type="ECO:0000256" key="4">
    <source>
        <dbReference type="ARBA" id="ARBA00022525"/>
    </source>
</evidence>
<organism evidence="7 8">
    <name type="scientific">Erythranthe guttata</name>
    <name type="common">Yellow monkey flower</name>
    <name type="synonym">Mimulus guttatus</name>
    <dbReference type="NCBI Taxonomy" id="4155"/>
    <lineage>
        <taxon>Eukaryota</taxon>
        <taxon>Viridiplantae</taxon>
        <taxon>Streptophyta</taxon>
        <taxon>Embryophyta</taxon>
        <taxon>Tracheophyta</taxon>
        <taxon>Spermatophyta</taxon>
        <taxon>Magnoliopsida</taxon>
        <taxon>eudicotyledons</taxon>
        <taxon>Gunneridae</taxon>
        <taxon>Pentapetalae</taxon>
        <taxon>asterids</taxon>
        <taxon>lamiids</taxon>
        <taxon>Lamiales</taxon>
        <taxon>Phrymaceae</taxon>
        <taxon>Erythranthe</taxon>
    </lineage>
</organism>
<dbReference type="AlphaFoldDB" id="A0A022RL77"/>
<keyword evidence="3 6" id="KW-0713">Self-incompatibility</keyword>
<comment type="subcellular location">
    <subcellularLocation>
        <location evidence="1 6">Secreted</location>
    </subcellularLocation>
</comment>
<dbReference type="PANTHER" id="PTHR31232:SF61">
    <property type="entry name" value="S-PROTEIN HOMOLOG"/>
    <property type="match status" value="1"/>
</dbReference>
<keyword evidence="8" id="KW-1185">Reference proteome</keyword>
<evidence type="ECO:0000313" key="7">
    <source>
        <dbReference type="EMBL" id="EYU39660.1"/>
    </source>
</evidence>
<accession>A0A022RL77</accession>
<dbReference type="GO" id="GO:0005576">
    <property type="term" value="C:extracellular region"/>
    <property type="evidence" value="ECO:0007669"/>
    <property type="project" value="UniProtKB-SubCell"/>
</dbReference>
<proteinExistence type="inferred from homology"/>
<evidence type="ECO:0000256" key="5">
    <source>
        <dbReference type="ARBA" id="ARBA00022729"/>
    </source>
</evidence>
<protein>
    <recommendedName>
        <fullName evidence="6">S-protein homolog</fullName>
    </recommendedName>
</protein>
<keyword evidence="4 6" id="KW-0964">Secreted</keyword>
<dbReference type="Pfam" id="PF05938">
    <property type="entry name" value="Self-incomp_S1"/>
    <property type="match status" value="1"/>
</dbReference>
<gene>
    <name evidence="7" type="ORF">MIMGU_mgv1a025832mg</name>
</gene>
<dbReference type="GO" id="GO:0060320">
    <property type="term" value="P:rejection of self pollen"/>
    <property type="evidence" value="ECO:0007669"/>
    <property type="project" value="UniProtKB-KW"/>
</dbReference>
<keyword evidence="5" id="KW-0732">Signal</keyword>
<dbReference type="InterPro" id="IPR010264">
    <property type="entry name" value="Self-incomp_S1"/>
</dbReference>
<evidence type="ECO:0000256" key="2">
    <source>
        <dbReference type="ARBA" id="ARBA00005581"/>
    </source>
</evidence>
<name>A0A022RL77_ERYGU</name>
<dbReference type="Proteomes" id="UP000030748">
    <property type="component" value="Unassembled WGS sequence"/>
</dbReference>
<feature type="non-terminal residue" evidence="7">
    <location>
        <position position="1"/>
    </location>
</feature>
<comment type="similarity">
    <text evidence="2 6">Belongs to the plant self-incompatibility (S1) protein family.</text>
</comment>
<dbReference type="PANTHER" id="PTHR31232">
    <property type="match status" value="1"/>
</dbReference>
<evidence type="ECO:0000256" key="3">
    <source>
        <dbReference type="ARBA" id="ARBA00022471"/>
    </source>
</evidence>